<reference evidence="3" key="1">
    <citation type="journal article" date="2023" name="Plant J.">
        <title>The genome of the king protea, Protea cynaroides.</title>
        <authorList>
            <person name="Chang J."/>
            <person name="Duong T.A."/>
            <person name="Schoeman C."/>
            <person name="Ma X."/>
            <person name="Roodt D."/>
            <person name="Barker N."/>
            <person name="Li Z."/>
            <person name="Van de Peer Y."/>
            <person name="Mizrachi E."/>
        </authorList>
    </citation>
    <scope>NUCLEOTIDE SEQUENCE</scope>
    <source>
        <tissue evidence="3">Young leaves</tissue>
    </source>
</reference>
<accession>A0A9Q0H6G7</accession>
<evidence type="ECO:0000313" key="3">
    <source>
        <dbReference type="EMBL" id="KAJ4960712.1"/>
    </source>
</evidence>
<name>A0A9Q0H6G7_9MAGN</name>
<dbReference type="GO" id="GO:0006508">
    <property type="term" value="P:proteolysis"/>
    <property type="evidence" value="ECO:0007669"/>
    <property type="project" value="InterPro"/>
</dbReference>
<organism evidence="3 4">
    <name type="scientific">Protea cynaroides</name>
    <dbReference type="NCBI Taxonomy" id="273540"/>
    <lineage>
        <taxon>Eukaryota</taxon>
        <taxon>Viridiplantae</taxon>
        <taxon>Streptophyta</taxon>
        <taxon>Embryophyta</taxon>
        <taxon>Tracheophyta</taxon>
        <taxon>Spermatophyta</taxon>
        <taxon>Magnoliopsida</taxon>
        <taxon>Proteales</taxon>
        <taxon>Proteaceae</taxon>
        <taxon>Protea</taxon>
    </lineage>
</organism>
<evidence type="ECO:0000256" key="2">
    <source>
        <dbReference type="ARBA" id="ARBA00022729"/>
    </source>
</evidence>
<dbReference type="PANTHER" id="PTHR10795">
    <property type="entry name" value="PROPROTEIN CONVERTASE SUBTILISIN/KEXIN"/>
    <property type="match status" value="1"/>
</dbReference>
<dbReference type="GO" id="GO:0004252">
    <property type="term" value="F:serine-type endopeptidase activity"/>
    <property type="evidence" value="ECO:0007669"/>
    <property type="project" value="InterPro"/>
</dbReference>
<sequence length="127" mass="14216">MSNNFHATSCNRKLIGARYFCNGYDSTNSKMKDMSEYHSPRDPNRYDTHTASIAAGRYVSPTSTLDYASGVAAGRTGSSGYEERIRFPTDLFCNNSFFIFVNGGILRISLIRMKCILGYARLESNLI</sequence>
<keyword evidence="2" id="KW-0732">Signal</keyword>
<evidence type="ECO:0000313" key="4">
    <source>
        <dbReference type="Proteomes" id="UP001141806"/>
    </source>
</evidence>
<comment type="similarity">
    <text evidence="1">Belongs to the peptidase S8 family.</text>
</comment>
<protein>
    <submittedName>
        <fullName evidence="3">Uncharacterized protein</fullName>
    </submittedName>
</protein>
<gene>
    <name evidence="3" type="ORF">NE237_020622</name>
</gene>
<dbReference type="InterPro" id="IPR045051">
    <property type="entry name" value="SBT"/>
</dbReference>
<keyword evidence="4" id="KW-1185">Reference proteome</keyword>
<proteinExistence type="inferred from homology"/>
<dbReference type="OrthoDB" id="4803627at2759"/>
<dbReference type="InterPro" id="IPR036852">
    <property type="entry name" value="Peptidase_S8/S53_dom_sf"/>
</dbReference>
<dbReference type="Proteomes" id="UP001141806">
    <property type="component" value="Unassembled WGS sequence"/>
</dbReference>
<dbReference type="AlphaFoldDB" id="A0A9Q0H6G7"/>
<dbReference type="Gene3D" id="3.40.50.200">
    <property type="entry name" value="Peptidase S8/S53 domain"/>
    <property type="match status" value="1"/>
</dbReference>
<dbReference type="EMBL" id="JAMYWD010000009">
    <property type="protein sequence ID" value="KAJ4960712.1"/>
    <property type="molecule type" value="Genomic_DNA"/>
</dbReference>
<evidence type="ECO:0000256" key="1">
    <source>
        <dbReference type="ARBA" id="ARBA00011073"/>
    </source>
</evidence>
<comment type="caution">
    <text evidence="3">The sequence shown here is derived from an EMBL/GenBank/DDBJ whole genome shotgun (WGS) entry which is preliminary data.</text>
</comment>